<protein>
    <submittedName>
        <fullName evidence="2">Uncharacterized protein</fullName>
    </submittedName>
</protein>
<gene>
    <name evidence="2" type="ORF">Tco_0895706</name>
</gene>
<feature type="compositionally biased region" description="Low complexity" evidence="1">
    <location>
        <begin position="40"/>
        <end position="56"/>
    </location>
</feature>
<proteinExistence type="predicted"/>
<sequence>MYDDLTDEDIPEYMFLKSGRKEIKASGSLASKAKPSVSLVSKAKSSSSKAKASGSSPQTLIIPTAGTSVEQKKGKRKIGGGIRF</sequence>
<comment type="caution">
    <text evidence="2">The sequence shown here is derived from an EMBL/GenBank/DDBJ whole genome shotgun (WGS) entry which is preliminary data.</text>
</comment>
<evidence type="ECO:0000313" key="2">
    <source>
        <dbReference type="EMBL" id="GJT25769.1"/>
    </source>
</evidence>
<keyword evidence="3" id="KW-1185">Reference proteome</keyword>
<dbReference type="Proteomes" id="UP001151760">
    <property type="component" value="Unassembled WGS sequence"/>
</dbReference>
<name>A0ABQ5CLL0_9ASTR</name>
<evidence type="ECO:0000256" key="1">
    <source>
        <dbReference type="SAM" id="MobiDB-lite"/>
    </source>
</evidence>
<evidence type="ECO:0000313" key="3">
    <source>
        <dbReference type="Proteomes" id="UP001151760"/>
    </source>
</evidence>
<accession>A0ABQ5CLL0</accession>
<reference evidence="2" key="1">
    <citation type="journal article" date="2022" name="Int. J. Mol. Sci.">
        <title>Draft Genome of Tanacetum Coccineum: Genomic Comparison of Closely Related Tanacetum-Family Plants.</title>
        <authorList>
            <person name="Yamashiro T."/>
            <person name="Shiraishi A."/>
            <person name="Nakayama K."/>
            <person name="Satake H."/>
        </authorList>
    </citation>
    <scope>NUCLEOTIDE SEQUENCE</scope>
</reference>
<organism evidence="2 3">
    <name type="scientific">Tanacetum coccineum</name>
    <dbReference type="NCBI Taxonomy" id="301880"/>
    <lineage>
        <taxon>Eukaryota</taxon>
        <taxon>Viridiplantae</taxon>
        <taxon>Streptophyta</taxon>
        <taxon>Embryophyta</taxon>
        <taxon>Tracheophyta</taxon>
        <taxon>Spermatophyta</taxon>
        <taxon>Magnoliopsida</taxon>
        <taxon>eudicotyledons</taxon>
        <taxon>Gunneridae</taxon>
        <taxon>Pentapetalae</taxon>
        <taxon>asterids</taxon>
        <taxon>campanulids</taxon>
        <taxon>Asterales</taxon>
        <taxon>Asteraceae</taxon>
        <taxon>Asteroideae</taxon>
        <taxon>Anthemideae</taxon>
        <taxon>Anthemidinae</taxon>
        <taxon>Tanacetum</taxon>
    </lineage>
</organism>
<dbReference type="EMBL" id="BQNB010014238">
    <property type="protein sequence ID" value="GJT25769.1"/>
    <property type="molecule type" value="Genomic_DNA"/>
</dbReference>
<feature type="region of interest" description="Disordered" evidence="1">
    <location>
        <begin position="40"/>
        <end position="84"/>
    </location>
</feature>
<feature type="compositionally biased region" description="Polar residues" evidence="1">
    <location>
        <begin position="57"/>
        <end position="69"/>
    </location>
</feature>
<reference evidence="2" key="2">
    <citation type="submission" date="2022-01" db="EMBL/GenBank/DDBJ databases">
        <authorList>
            <person name="Yamashiro T."/>
            <person name="Shiraishi A."/>
            <person name="Satake H."/>
            <person name="Nakayama K."/>
        </authorList>
    </citation>
    <scope>NUCLEOTIDE SEQUENCE</scope>
</reference>